<dbReference type="InterPro" id="IPR000086">
    <property type="entry name" value="NUDIX_hydrolase_dom"/>
</dbReference>
<evidence type="ECO:0000313" key="9">
    <source>
        <dbReference type="Proteomes" id="UP000199759"/>
    </source>
</evidence>
<dbReference type="GO" id="GO:0016818">
    <property type="term" value="F:hydrolase activity, acting on acid anhydrides, in phosphorus-containing anhydrides"/>
    <property type="evidence" value="ECO:0007669"/>
    <property type="project" value="InterPro"/>
</dbReference>
<keyword evidence="9" id="KW-1185">Reference proteome</keyword>
<evidence type="ECO:0000259" key="7">
    <source>
        <dbReference type="PROSITE" id="PS51462"/>
    </source>
</evidence>
<evidence type="ECO:0000313" key="8">
    <source>
        <dbReference type="EMBL" id="SDM59826.1"/>
    </source>
</evidence>
<reference evidence="8 9" key="1">
    <citation type="submission" date="2016-10" db="EMBL/GenBank/DDBJ databases">
        <authorList>
            <person name="de Groot N.N."/>
        </authorList>
    </citation>
    <scope>NUCLEOTIDE SEQUENCE [LARGE SCALE GENOMIC DNA]</scope>
    <source>
        <strain evidence="8 9">DSM 16077</strain>
    </source>
</reference>
<dbReference type="Pfam" id="PF00293">
    <property type="entry name" value="NUDIX"/>
    <property type="match status" value="1"/>
</dbReference>
<keyword evidence="3" id="KW-0479">Metal-binding</keyword>
<sequence length="226" mass="25154">MSDETRKPATKALRPRLAASLILTRGSRQTTEVLMGRRSARHVFMPNKYVFPGGRVDRADLTAPLAQDLPSDILAVMSRVLPERRARAAAIAAVRETAEETGLLIGRQGSFRSRHGNWAPFRAAGVVPDLSALRLITRAVTPPGRSRRFDTWFFTANADALCDDRAPEPSSELEDVQWVPLDQARTLDLPMVTHFVLDELGRVLPPSPQPTRWIRDVRGKMAIETL</sequence>
<dbReference type="PROSITE" id="PS51462">
    <property type="entry name" value="NUDIX"/>
    <property type="match status" value="1"/>
</dbReference>
<name>A0A1G9UIT4_9PROT</name>
<dbReference type="SUPFAM" id="SSF55811">
    <property type="entry name" value="Nudix"/>
    <property type="match status" value="1"/>
</dbReference>
<keyword evidence="5" id="KW-0460">Magnesium</keyword>
<organism evidence="8 9">
    <name type="scientific">Maricaulis salignorans</name>
    <dbReference type="NCBI Taxonomy" id="144026"/>
    <lineage>
        <taxon>Bacteria</taxon>
        <taxon>Pseudomonadati</taxon>
        <taxon>Pseudomonadota</taxon>
        <taxon>Alphaproteobacteria</taxon>
        <taxon>Maricaulales</taxon>
        <taxon>Maricaulaceae</taxon>
        <taxon>Maricaulis</taxon>
    </lineage>
</organism>
<dbReference type="STRING" id="144026.SAMN04488568_11542"/>
<dbReference type="InterPro" id="IPR015797">
    <property type="entry name" value="NUDIX_hydrolase-like_dom_sf"/>
</dbReference>
<dbReference type="InterPro" id="IPR039121">
    <property type="entry name" value="NUDT19"/>
</dbReference>
<dbReference type="OrthoDB" id="9805905at2"/>
<dbReference type="PANTHER" id="PTHR12318">
    <property type="entry name" value="TESTOSTERONE-REGULATED PROTEIN RP2"/>
    <property type="match status" value="1"/>
</dbReference>
<feature type="domain" description="Nudix hydrolase" evidence="7">
    <location>
        <begin position="14"/>
        <end position="205"/>
    </location>
</feature>
<dbReference type="EMBL" id="FNHG01000015">
    <property type="protein sequence ID" value="SDM59826.1"/>
    <property type="molecule type" value="Genomic_DNA"/>
</dbReference>
<gene>
    <name evidence="8" type="ORF">SAMN04488568_11542</name>
</gene>
<comment type="cofactor">
    <cofactor evidence="2">
        <name>Mg(2+)</name>
        <dbReference type="ChEBI" id="CHEBI:18420"/>
    </cofactor>
</comment>
<evidence type="ECO:0000256" key="4">
    <source>
        <dbReference type="ARBA" id="ARBA00022801"/>
    </source>
</evidence>
<dbReference type="Proteomes" id="UP000199759">
    <property type="component" value="Unassembled WGS sequence"/>
</dbReference>
<evidence type="ECO:0000256" key="1">
    <source>
        <dbReference type="ARBA" id="ARBA00001936"/>
    </source>
</evidence>
<keyword evidence="6" id="KW-0464">Manganese</keyword>
<proteinExistence type="predicted"/>
<dbReference type="GO" id="GO:0046872">
    <property type="term" value="F:metal ion binding"/>
    <property type="evidence" value="ECO:0007669"/>
    <property type="project" value="UniProtKB-KW"/>
</dbReference>
<dbReference type="PANTHER" id="PTHR12318:SF0">
    <property type="entry name" value="ACYL-COENZYME A DIPHOSPHATASE NUDT19"/>
    <property type="match status" value="1"/>
</dbReference>
<comment type="cofactor">
    <cofactor evidence="1">
        <name>Mn(2+)</name>
        <dbReference type="ChEBI" id="CHEBI:29035"/>
    </cofactor>
</comment>
<dbReference type="CDD" id="cd18870">
    <property type="entry name" value="NUDIX_AcylCoAdiphos_Nudt19"/>
    <property type="match status" value="1"/>
</dbReference>
<evidence type="ECO:0000256" key="2">
    <source>
        <dbReference type="ARBA" id="ARBA00001946"/>
    </source>
</evidence>
<dbReference type="RefSeq" id="WP_091770910.1">
    <property type="nucleotide sequence ID" value="NZ_FNHG01000015.1"/>
</dbReference>
<evidence type="ECO:0000256" key="5">
    <source>
        <dbReference type="ARBA" id="ARBA00022842"/>
    </source>
</evidence>
<dbReference type="AlphaFoldDB" id="A0A1G9UIT4"/>
<dbReference type="Gene3D" id="3.90.79.10">
    <property type="entry name" value="Nucleoside Triphosphate Pyrophosphohydrolase"/>
    <property type="match status" value="1"/>
</dbReference>
<protein>
    <submittedName>
        <fullName evidence="8">NUDIX domain-containing protein</fullName>
    </submittedName>
</protein>
<evidence type="ECO:0000256" key="3">
    <source>
        <dbReference type="ARBA" id="ARBA00022723"/>
    </source>
</evidence>
<keyword evidence="4" id="KW-0378">Hydrolase</keyword>
<accession>A0A1G9UIT4</accession>
<evidence type="ECO:0000256" key="6">
    <source>
        <dbReference type="ARBA" id="ARBA00023211"/>
    </source>
</evidence>